<name>A0AAE0D2G4_COLKA</name>
<reference evidence="1" key="1">
    <citation type="submission" date="2023-02" db="EMBL/GenBank/DDBJ databases">
        <title>Colletotrichum kahawae CIFC_Que2 genome sequencing and assembly.</title>
        <authorList>
            <person name="Baroncelli R."/>
        </authorList>
    </citation>
    <scope>NUCLEOTIDE SEQUENCE</scope>
    <source>
        <strain evidence="1">CIFC_Que2</strain>
    </source>
</reference>
<dbReference type="Proteomes" id="UP001281614">
    <property type="component" value="Unassembled WGS sequence"/>
</dbReference>
<comment type="caution">
    <text evidence="1">The sequence shown here is derived from an EMBL/GenBank/DDBJ whole genome shotgun (WGS) entry which is preliminary data.</text>
</comment>
<organism evidence="1 2">
    <name type="scientific">Colletotrichum kahawae</name>
    <name type="common">Coffee berry disease fungus</name>
    <dbReference type="NCBI Taxonomy" id="34407"/>
    <lineage>
        <taxon>Eukaryota</taxon>
        <taxon>Fungi</taxon>
        <taxon>Dikarya</taxon>
        <taxon>Ascomycota</taxon>
        <taxon>Pezizomycotina</taxon>
        <taxon>Sordariomycetes</taxon>
        <taxon>Hypocreomycetidae</taxon>
        <taxon>Glomerellales</taxon>
        <taxon>Glomerellaceae</taxon>
        <taxon>Colletotrichum</taxon>
        <taxon>Colletotrichum gloeosporioides species complex</taxon>
    </lineage>
</organism>
<dbReference type="AlphaFoldDB" id="A0AAE0D2G4"/>
<evidence type="ECO:0000313" key="2">
    <source>
        <dbReference type="Proteomes" id="UP001281614"/>
    </source>
</evidence>
<protein>
    <submittedName>
        <fullName evidence="1">Uncharacterized protein</fullName>
    </submittedName>
</protein>
<keyword evidence="2" id="KW-1185">Reference proteome</keyword>
<accession>A0AAE0D2G4</accession>
<dbReference type="EMBL" id="VYYT01000347">
    <property type="protein sequence ID" value="KAK2740620.1"/>
    <property type="molecule type" value="Genomic_DNA"/>
</dbReference>
<sequence>MSPQQHVQFQREVEQTLRRLTSSFEGTCVSGVLLIGLPYMGITWAINANATGCQIKRLKTLADRAGGKRALVRSISKRNAAAQVAAGAAVKTAVLSVTLGHDFDAALESIASNFDDVDYKEMFLDTGAEHETWLQHSVVKETTDLVDKPSEAMKNMLEGFEGDFDGHTQAWTWEEGHSPVHVAALGAAVAAVDKAVDRALEDPAHKGIDKATGITMKRY</sequence>
<evidence type="ECO:0000313" key="1">
    <source>
        <dbReference type="EMBL" id="KAK2740620.1"/>
    </source>
</evidence>
<proteinExistence type="predicted"/>
<gene>
    <name evidence="1" type="ORF">CKAH01_18566</name>
</gene>